<accession>A0A0D8XF42</accession>
<evidence type="ECO:0000256" key="1">
    <source>
        <dbReference type="ARBA" id="ARBA00023157"/>
    </source>
</evidence>
<dbReference type="PROSITE" id="PS50015">
    <property type="entry name" value="SAP_B"/>
    <property type="match status" value="1"/>
</dbReference>
<keyword evidence="2" id="KW-0732">Signal</keyword>
<dbReference type="Proteomes" id="UP000053766">
    <property type="component" value="Unassembled WGS sequence"/>
</dbReference>
<dbReference type="EMBL" id="KN716674">
    <property type="protein sequence ID" value="KJH42362.1"/>
    <property type="molecule type" value="Genomic_DNA"/>
</dbReference>
<dbReference type="AlphaFoldDB" id="A0A0D8XF42"/>
<proteinExistence type="predicted"/>
<sequence>MMFLWINLLSLFAANVVFAGHPVIEASTKRCLDCYKLLSEAKSAIQEATVFTEEVVESAVKAVCGRFPYLLEEVCDFFEKKVFEALFKWIEEKERKWDVENGCEHIRLCPRSKTTKQHFNFS</sequence>
<keyword evidence="5" id="KW-1185">Reference proteome</keyword>
<evidence type="ECO:0000259" key="3">
    <source>
        <dbReference type="PROSITE" id="PS50015"/>
    </source>
</evidence>
<reference evidence="5" key="2">
    <citation type="journal article" date="2016" name="Sci. Rep.">
        <title>Dictyocaulus viviparus genome, variome and transcriptome elucidate lungworm biology and support future intervention.</title>
        <authorList>
            <person name="McNulty S.N."/>
            <person name="Strube C."/>
            <person name="Rosa B.A."/>
            <person name="Martin J.C."/>
            <person name="Tyagi R."/>
            <person name="Choi Y.J."/>
            <person name="Wang Q."/>
            <person name="Hallsworth Pepin K."/>
            <person name="Zhang X."/>
            <person name="Ozersky P."/>
            <person name="Wilson R.K."/>
            <person name="Sternberg P.W."/>
            <person name="Gasser R.B."/>
            <person name="Mitreva M."/>
        </authorList>
    </citation>
    <scope>NUCLEOTIDE SEQUENCE [LARGE SCALE GENOMIC DNA]</scope>
    <source>
        <strain evidence="5">HannoverDv2000</strain>
    </source>
</reference>
<evidence type="ECO:0000313" key="4">
    <source>
        <dbReference type="EMBL" id="KJH42362.1"/>
    </source>
</evidence>
<dbReference type="InterPro" id="IPR008139">
    <property type="entry name" value="SaposinB_dom"/>
</dbReference>
<name>A0A0D8XF42_DICVI</name>
<dbReference type="Gene3D" id="1.10.225.10">
    <property type="entry name" value="Saposin-like"/>
    <property type="match status" value="1"/>
</dbReference>
<protein>
    <recommendedName>
        <fullName evidence="3">Saposin B-type domain-containing protein</fullName>
    </recommendedName>
</protein>
<keyword evidence="1" id="KW-1015">Disulfide bond</keyword>
<feature type="signal peptide" evidence="2">
    <location>
        <begin position="1"/>
        <end position="19"/>
    </location>
</feature>
<organism evidence="4 5">
    <name type="scientific">Dictyocaulus viviparus</name>
    <name type="common">Bovine lungworm</name>
    <dbReference type="NCBI Taxonomy" id="29172"/>
    <lineage>
        <taxon>Eukaryota</taxon>
        <taxon>Metazoa</taxon>
        <taxon>Ecdysozoa</taxon>
        <taxon>Nematoda</taxon>
        <taxon>Chromadorea</taxon>
        <taxon>Rhabditida</taxon>
        <taxon>Rhabditina</taxon>
        <taxon>Rhabditomorpha</taxon>
        <taxon>Strongyloidea</taxon>
        <taxon>Metastrongylidae</taxon>
        <taxon>Dictyocaulus</taxon>
    </lineage>
</organism>
<feature type="chain" id="PRO_5002335578" description="Saposin B-type domain-containing protein" evidence="2">
    <location>
        <begin position="20"/>
        <end position="122"/>
    </location>
</feature>
<reference evidence="4 5" key="1">
    <citation type="submission" date="2013-11" db="EMBL/GenBank/DDBJ databases">
        <title>Draft genome of the bovine lungworm Dictyocaulus viviparus.</title>
        <authorList>
            <person name="Mitreva M."/>
        </authorList>
    </citation>
    <scope>NUCLEOTIDE SEQUENCE [LARGE SCALE GENOMIC DNA]</scope>
    <source>
        <strain evidence="4 5">HannoverDv2000</strain>
    </source>
</reference>
<feature type="domain" description="Saposin B-type" evidence="3">
    <location>
        <begin position="27"/>
        <end position="113"/>
    </location>
</feature>
<evidence type="ECO:0000256" key="2">
    <source>
        <dbReference type="SAM" id="SignalP"/>
    </source>
</evidence>
<dbReference type="InterPro" id="IPR011001">
    <property type="entry name" value="Saposin-like"/>
</dbReference>
<dbReference type="SUPFAM" id="SSF47862">
    <property type="entry name" value="Saposin"/>
    <property type="match status" value="1"/>
</dbReference>
<evidence type="ECO:0000313" key="5">
    <source>
        <dbReference type="Proteomes" id="UP000053766"/>
    </source>
</evidence>
<gene>
    <name evidence="4" type="ORF">DICVIV_11644</name>
</gene>